<dbReference type="AlphaFoldDB" id="A0A4P8IHC2"/>
<protein>
    <submittedName>
        <fullName evidence="1">Uncharacterized protein</fullName>
    </submittedName>
</protein>
<evidence type="ECO:0000313" key="1">
    <source>
        <dbReference type="EMBL" id="QCP34539.1"/>
    </source>
</evidence>
<reference evidence="1 2" key="1">
    <citation type="submission" date="2019-05" db="EMBL/GenBank/DDBJ databases">
        <title>Complete genome sequencing of Anaerostipes rhamnosivorans.</title>
        <authorList>
            <person name="Bui T.P.N."/>
            <person name="de Vos W.M."/>
        </authorList>
    </citation>
    <scope>NUCLEOTIDE SEQUENCE [LARGE SCALE GENOMIC DNA]</scope>
    <source>
        <strain evidence="1 2">1y2</strain>
    </source>
</reference>
<dbReference type="Proteomes" id="UP000298653">
    <property type="component" value="Chromosome"/>
</dbReference>
<name>A0A4P8IHC2_9FIRM</name>
<gene>
    <name evidence="1" type="ORF">AR1Y2_1085</name>
</gene>
<dbReference type="OrthoDB" id="1972033at2"/>
<evidence type="ECO:0000313" key="2">
    <source>
        <dbReference type="Proteomes" id="UP000298653"/>
    </source>
</evidence>
<proteinExistence type="predicted"/>
<accession>A0A4P8IHC2</accession>
<dbReference type="EMBL" id="CP040058">
    <property type="protein sequence ID" value="QCP34539.1"/>
    <property type="molecule type" value="Genomic_DNA"/>
</dbReference>
<keyword evidence="2" id="KW-1185">Reference proteome</keyword>
<sequence length="59" mass="6460">MTNTKAVQMSAASTSPANTAKLSLKEKVKKYLIDNCDVINAGITAMNGGHYYITHKKRM</sequence>
<dbReference type="RefSeq" id="WP_137328068.1">
    <property type="nucleotide sequence ID" value="NZ_CP040058.1"/>
</dbReference>
<organism evidence="1 2">
    <name type="scientific">Anaerostipes rhamnosivorans</name>
    <dbReference type="NCBI Taxonomy" id="1229621"/>
    <lineage>
        <taxon>Bacteria</taxon>
        <taxon>Bacillati</taxon>
        <taxon>Bacillota</taxon>
        <taxon>Clostridia</taxon>
        <taxon>Lachnospirales</taxon>
        <taxon>Lachnospiraceae</taxon>
        <taxon>Anaerostipes</taxon>
    </lineage>
</organism>
<dbReference type="KEGG" id="arf:AR1Y2_1085"/>